<organism evidence="3 4">
    <name type="scientific">Mycolicibacterium chubuense (strain NBB4)</name>
    <name type="common">Mycobacterium chubuense</name>
    <dbReference type="NCBI Taxonomy" id="710421"/>
    <lineage>
        <taxon>Bacteria</taxon>
        <taxon>Bacillati</taxon>
        <taxon>Actinomycetota</taxon>
        <taxon>Actinomycetes</taxon>
        <taxon>Mycobacteriales</taxon>
        <taxon>Mycobacteriaceae</taxon>
        <taxon>Mycolicibacterium</taxon>
    </lineage>
</organism>
<keyword evidence="4" id="KW-1185">Reference proteome</keyword>
<evidence type="ECO:0000313" key="4">
    <source>
        <dbReference type="Proteomes" id="UP000006057"/>
    </source>
</evidence>
<dbReference type="RefSeq" id="WP_014815255.1">
    <property type="nucleotide sequence ID" value="NC_018027.1"/>
</dbReference>
<dbReference type="PATRIC" id="fig|710421.3.peg.1991"/>
<dbReference type="eggNOG" id="COG1403">
    <property type="taxonomic scope" value="Bacteria"/>
</dbReference>
<proteinExistence type="predicted"/>
<feature type="domain" description="DUF222" evidence="2">
    <location>
        <begin position="21"/>
        <end position="272"/>
    </location>
</feature>
<protein>
    <recommendedName>
        <fullName evidence="2">DUF222 domain-containing protein</fullName>
    </recommendedName>
</protein>
<feature type="region of interest" description="Disordered" evidence="1">
    <location>
        <begin position="486"/>
        <end position="510"/>
    </location>
</feature>
<name>I4BHL8_MYCCN</name>
<dbReference type="Proteomes" id="UP000006057">
    <property type="component" value="Chromosome"/>
</dbReference>
<dbReference type="AlphaFoldDB" id="I4BHL8"/>
<dbReference type="EMBL" id="CP003053">
    <property type="protein sequence ID" value="AFM16775.1"/>
    <property type="molecule type" value="Genomic_DNA"/>
</dbReference>
<evidence type="ECO:0000313" key="3">
    <source>
        <dbReference type="EMBL" id="AFM16775.1"/>
    </source>
</evidence>
<evidence type="ECO:0000259" key="2">
    <source>
        <dbReference type="Pfam" id="PF02720"/>
    </source>
</evidence>
<evidence type="ECO:0000256" key="1">
    <source>
        <dbReference type="SAM" id="MobiDB-lite"/>
    </source>
</evidence>
<accession>I4BHL8</accession>
<dbReference type="KEGG" id="mcb:Mycch_1990"/>
<dbReference type="InterPro" id="IPR003870">
    <property type="entry name" value="DUF222"/>
</dbReference>
<dbReference type="HOGENOM" id="CLU_021786_3_2_11"/>
<dbReference type="Pfam" id="PF02720">
    <property type="entry name" value="DUF222"/>
    <property type="match status" value="1"/>
</dbReference>
<dbReference type="OrthoDB" id="4775237at2"/>
<reference evidence="3 4" key="1">
    <citation type="submission" date="2012-06" db="EMBL/GenBank/DDBJ databases">
        <title>Complete sequence of chromosome of Mycobacterium chubuense NBB4.</title>
        <authorList>
            <consortium name="US DOE Joint Genome Institute"/>
            <person name="Lucas S."/>
            <person name="Han J."/>
            <person name="Lapidus A."/>
            <person name="Cheng J.-F."/>
            <person name="Goodwin L."/>
            <person name="Pitluck S."/>
            <person name="Peters L."/>
            <person name="Mikhailova N."/>
            <person name="Teshima H."/>
            <person name="Detter J.C."/>
            <person name="Han C."/>
            <person name="Tapia R."/>
            <person name="Land M."/>
            <person name="Hauser L."/>
            <person name="Kyrpides N."/>
            <person name="Ivanova N."/>
            <person name="Pagani I."/>
            <person name="Mattes T."/>
            <person name="Holmes A."/>
            <person name="Rutledge P."/>
            <person name="Paulsen I."/>
            <person name="Coleman N."/>
            <person name="Woyke T."/>
        </authorList>
    </citation>
    <scope>NUCLEOTIDE SEQUENCE [LARGE SCALE GENOMIC DNA]</scope>
    <source>
        <strain evidence="3 4">NBB4</strain>
    </source>
</reference>
<dbReference type="CDD" id="cd00085">
    <property type="entry name" value="HNHc"/>
    <property type="match status" value="1"/>
</dbReference>
<feature type="compositionally biased region" description="Pro residues" evidence="1">
    <location>
        <begin position="488"/>
        <end position="499"/>
    </location>
</feature>
<dbReference type="InterPro" id="IPR003615">
    <property type="entry name" value="HNH_nuc"/>
</dbReference>
<dbReference type="STRING" id="710421.Mycch_1990"/>
<feature type="region of interest" description="Disordered" evidence="1">
    <location>
        <begin position="277"/>
        <end position="347"/>
    </location>
</feature>
<gene>
    <name evidence="3" type="ordered locus">Mycch_1990</name>
</gene>
<sequence>MFDRLFADVADDALVAAIEQAARDEARAGARRLAAIAELVHRSVDDSDEQARWKFDSWDNTAAQVAAALTMSQRRASGQLHIAVALRERLPRVAALYCQGRLSFRLISELTWRTHLVDDGRLMTLIDDALAAKAEAWGTLSETQLVRAVDAIIERYDPEAVRLAKELLRTRDFKIGASQDKAETTTAWGLLMAADAIVLERRITAIVKTVCDNDPRSIGERRSDAMGAVAHGNDHLVCRCGSTDCPKAGATAPASHIVIRVIADQAAIDAAHQEIAATEPPNEPEQPGTTNNKAVEDETDDKPPNEPEQPGTTNNKAVEDETDDKPPNEPADDEAQPPKDTGLALLPGGKIVPTAVLAEAIRNGAKIVPLQLPGPECEAGYRPSAALAEFVRIRDMFCRFPGCSVPADRCDLDHSLPWPYGPTHPSNLTCKCRGHHLMKTFWDGPGGWSEKQSPDGTVTWTSPSGRAYVTKPGSHLFFPTLNTAAADLPPPPPIPPPRPARAVKIPKRRRLRSAEVAARIKAERARGPERAV</sequence>